<dbReference type="InterPro" id="IPR029033">
    <property type="entry name" value="His_PPase_superfam"/>
</dbReference>
<gene>
    <name evidence="2" type="ORF">DME_LOCUS6341</name>
</gene>
<dbReference type="InterPro" id="IPR051710">
    <property type="entry name" value="Phosphatase_SH3-domain"/>
</dbReference>
<dbReference type="AlphaFoldDB" id="A0A0N4U573"/>
<dbReference type="Proteomes" id="UP000274756">
    <property type="component" value="Unassembled WGS sequence"/>
</dbReference>
<dbReference type="GO" id="GO:0016791">
    <property type="term" value="F:phosphatase activity"/>
    <property type="evidence" value="ECO:0007669"/>
    <property type="project" value="UniProtKB-ARBA"/>
</dbReference>
<reference evidence="2 4" key="2">
    <citation type="submission" date="2018-11" db="EMBL/GenBank/DDBJ databases">
        <authorList>
            <consortium name="Pathogen Informatics"/>
        </authorList>
    </citation>
    <scope>NUCLEOTIDE SEQUENCE [LARGE SCALE GENOMIC DNA]</scope>
</reference>
<dbReference type="Pfam" id="PF00300">
    <property type="entry name" value="His_Phos_1"/>
    <property type="match status" value="1"/>
</dbReference>
<dbReference type="Gene3D" id="3.40.50.1240">
    <property type="entry name" value="Phosphoglycerate mutase-like"/>
    <property type="match status" value="1"/>
</dbReference>
<dbReference type="EMBL" id="UYYG01001155">
    <property type="protein sequence ID" value="VDN56368.1"/>
    <property type="molecule type" value="Genomic_DNA"/>
</dbReference>
<dbReference type="PANTHER" id="PTHR16469">
    <property type="entry name" value="UBIQUITIN-ASSOCIATED AND SH3 DOMAIN-CONTAINING BA-RELATED"/>
    <property type="match status" value="1"/>
</dbReference>
<organism evidence="3 5">
    <name type="scientific">Dracunculus medinensis</name>
    <name type="common">Guinea worm</name>
    <dbReference type="NCBI Taxonomy" id="318479"/>
    <lineage>
        <taxon>Eukaryota</taxon>
        <taxon>Metazoa</taxon>
        <taxon>Ecdysozoa</taxon>
        <taxon>Nematoda</taxon>
        <taxon>Chromadorea</taxon>
        <taxon>Rhabditida</taxon>
        <taxon>Spirurina</taxon>
        <taxon>Dracunculoidea</taxon>
        <taxon>Dracunculidae</taxon>
        <taxon>Dracunculus</taxon>
    </lineage>
</organism>
<protein>
    <submittedName>
        <fullName evidence="5">Protein UBASH3A-like protein</fullName>
    </submittedName>
</protein>
<accession>A0A0N4U573</accession>
<dbReference type="WBParaSite" id="DME_0000198101-mRNA-1">
    <property type="protein sequence ID" value="DME_0000198101-mRNA-1"/>
    <property type="gene ID" value="DME_0000198101"/>
</dbReference>
<dbReference type="PANTHER" id="PTHR16469:SF27">
    <property type="entry name" value="UBIQUITIN-ASSOCIATED AND SH3 DOMAIN-CONTAINING BA-RELATED"/>
    <property type="match status" value="1"/>
</dbReference>
<reference evidence="5" key="1">
    <citation type="submission" date="2017-02" db="UniProtKB">
        <authorList>
            <consortium name="WormBaseParasite"/>
        </authorList>
    </citation>
    <scope>IDENTIFICATION</scope>
</reference>
<dbReference type="CDD" id="cd07067">
    <property type="entry name" value="HP_PGM_like"/>
    <property type="match status" value="1"/>
</dbReference>
<dbReference type="STRING" id="318479.A0A0N4U573"/>
<evidence type="ECO:0000313" key="5">
    <source>
        <dbReference type="WBParaSite" id="DME_0000198101-mRNA-1"/>
    </source>
</evidence>
<proteinExistence type="predicted"/>
<keyword evidence="4" id="KW-1185">Reference proteome</keyword>
<dbReference type="OrthoDB" id="414418at2759"/>
<dbReference type="SUPFAM" id="SSF53254">
    <property type="entry name" value="Phosphoglycerate mutase-like"/>
    <property type="match status" value="1"/>
</dbReference>
<sequence>MDESQVRNLFVVRHGERCDNCFKKQGIKWYEKAFDKFGNYTQFDPNLPEFLPKRADVIKYYAHDSPITNRGYCSALKAGESLRVNGVNIDAVYSSPSYRCIQTADAIIKGLKNDELFIRIDPHLYQWTRWCNGVLPNFLNIKEYADVGFPVDTSYIPFSDVKTLSMKESLEEFYARSYDIIKKILQNSQGTILVVAHAGSLDTLTRELCGFQPRETDDFLKYIVKIPYLCCAHASIKSANLWRLESIAKIV</sequence>
<name>A0A0N4U573_DRAME</name>
<evidence type="ECO:0000256" key="1">
    <source>
        <dbReference type="PIRSR" id="PIRSR613078-2"/>
    </source>
</evidence>
<evidence type="ECO:0000313" key="2">
    <source>
        <dbReference type="EMBL" id="VDN56368.1"/>
    </source>
</evidence>
<dbReference type="Proteomes" id="UP000038040">
    <property type="component" value="Unplaced"/>
</dbReference>
<evidence type="ECO:0000313" key="3">
    <source>
        <dbReference type="Proteomes" id="UP000038040"/>
    </source>
</evidence>
<feature type="binding site" evidence="1">
    <location>
        <position position="99"/>
    </location>
    <ligand>
        <name>substrate</name>
    </ligand>
</feature>
<evidence type="ECO:0000313" key="4">
    <source>
        <dbReference type="Proteomes" id="UP000274756"/>
    </source>
</evidence>
<dbReference type="InterPro" id="IPR013078">
    <property type="entry name" value="His_Pase_superF_clade-1"/>
</dbReference>